<reference evidence="1" key="2">
    <citation type="submission" date="2020-11" db="EMBL/GenBank/DDBJ databases">
        <authorList>
            <consortium name="NCBI Pathogen Detection Project"/>
        </authorList>
    </citation>
    <scope>NUCLEOTIDE SEQUENCE</scope>
    <source>
        <strain evidence="1">D3612</strain>
    </source>
</reference>
<comment type="caution">
    <text evidence="1">The sequence shown here is derived from an EMBL/GenBank/DDBJ whole genome shotgun (WGS) entry which is preliminary data.</text>
</comment>
<dbReference type="Proteomes" id="UP000861567">
    <property type="component" value="Unassembled WGS sequence"/>
</dbReference>
<reference evidence="1" key="1">
    <citation type="journal article" date="2018" name="Genome Biol.">
        <title>SKESA: strategic k-mer extension for scrupulous assemblies.</title>
        <authorList>
            <person name="Souvorov A."/>
            <person name="Agarwala R."/>
            <person name="Lipman D.J."/>
        </authorList>
    </citation>
    <scope>NUCLEOTIDE SEQUENCE</scope>
    <source>
        <strain evidence="1">D3612</strain>
    </source>
</reference>
<dbReference type="AlphaFoldDB" id="A0AAN5KNQ9"/>
<gene>
    <name evidence="1" type="ORF">I8Y58_000256</name>
</gene>
<protein>
    <submittedName>
        <fullName evidence="1">Uncharacterized protein</fullName>
    </submittedName>
</protein>
<organism evidence="1 2">
    <name type="scientific">Legionella pneumophila</name>
    <dbReference type="NCBI Taxonomy" id="446"/>
    <lineage>
        <taxon>Bacteria</taxon>
        <taxon>Pseudomonadati</taxon>
        <taxon>Pseudomonadota</taxon>
        <taxon>Gammaproteobacteria</taxon>
        <taxon>Legionellales</taxon>
        <taxon>Legionellaceae</taxon>
        <taxon>Legionella</taxon>
    </lineage>
</organism>
<sequence>MMKTEILFKFVAIRAPQTDETRTSSQITFDSRVWINRITGLVNDNVSLNDARTRLSNDFMDSSAYVLRARTWQPFLTAQTKIQNLLHGVDSAANFKSSFKQLFVKQIDPNFTSLEKFVDSEQFTQFKEALWHSYYSNVALVNRRPQDRPLLEFWLRFWHFLEQLHAGESFESLIQNFNTWQFVVPNQLIKTAKTTEEAEATVSNNINDASATLSNKIAETKKSIAQLQATHKKIIKVFHTKLAEAAAKTVEEETSEIKPIANSGGLKKRMNAPWMLSAQDIGNDAAVTLEHLGISLSKYDATQIDTLLERREAELENELFALEYTERIVLVRGVPVRVRRRNFANDKTES</sequence>
<dbReference type="EMBL" id="DACSEI010000002">
    <property type="protein sequence ID" value="HAT1595067.1"/>
    <property type="molecule type" value="Genomic_DNA"/>
</dbReference>
<name>A0AAN5KNQ9_LEGPN</name>
<evidence type="ECO:0000313" key="2">
    <source>
        <dbReference type="Proteomes" id="UP000861567"/>
    </source>
</evidence>
<evidence type="ECO:0000313" key="1">
    <source>
        <dbReference type="EMBL" id="HAT1595067.1"/>
    </source>
</evidence>
<proteinExistence type="predicted"/>
<accession>A0AAN5KNQ9</accession>